<dbReference type="InterPro" id="IPR011330">
    <property type="entry name" value="Glyco_hydro/deAcase_b/a-brl"/>
</dbReference>
<dbReference type="RefSeq" id="WP_117318682.1">
    <property type="nucleotide sequence ID" value="NZ_CP031769.1"/>
</dbReference>
<dbReference type="PANTHER" id="PTHR30292">
    <property type="entry name" value="UNCHARACTERIZED PROTEIN YBGL-RELATED"/>
    <property type="match status" value="1"/>
</dbReference>
<dbReference type="GO" id="GO:0005975">
    <property type="term" value="P:carbohydrate metabolic process"/>
    <property type="evidence" value="ECO:0007669"/>
    <property type="project" value="InterPro"/>
</dbReference>
<dbReference type="PANTHER" id="PTHR30292:SF0">
    <property type="entry name" value="5-OXOPROLINASE SUBUNIT A"/>
    <property type="match status" value="1"/>
</dbReference>
<dbReference type="SUPFAM" id="SSF88713">
    <property type="entry name" value="Glycoside hydrolase/deacetylase"/>
    <property type="match status" value="1"/>
</dbReference>
<dbReference type="InterPro" id="IPR005501">
    <property type="entry name" value="LamB/YcsF/PxpA-like"/>
</dbReference>
<dbReference type="GO" id="GO:0017168">
    <property type="term" value="F:5-oxoprolinase (ATP-hydrolyzing) activity"/>
    <property type="evidence" value="ECO:0007669"/>
    <property type="project" value="UniProtKB-EC"/>
</dbReference>
<dbReference type="AlphaFoldDB" id="A0A346NSE3"/>
<dbReference type="CDD" id="cd10787">
    <property type="entry name" value="LamB_YcsF_like"/>
    <property type="match status" value="1"/>
</dbReference>
<dbReference type="EC" id="3.5.2.9" evidence="1"/>
<protein>
    <submittedName>
        <fullName evidence="1">5-oxoprolinase subunit PxpA</fullName>
        <ecNumber evidence="1">3.5.2.9</ecNumber>
    </submittedName>
</protein>
<dbReference type="Gene3D" id="3.20.20.370">
    <property type="entry name" value="Glycoside hydrolase/deacetylase"/>
    <property type="match status" value="1"/>
</dbReference>
<gene>
    <name evidence="1" type="primary">pxpA</name>
    <name evidence="1" type="ORF">D0Y50_08325</name>
</gene>
<keyword evidence="1" id="KW-0378">Hydrolase</keyword>
<proteinExistence type="predicted"/>
<sequence length="247" mass="26511">MLLNCDLGESYGAWKMPVDSAIMPLLDQANIACGFHAGDPVVMQHAIEAAVTHKVAIGAHPSYPDREGFGRRSMAMSAAELIACIQYQVSALNGMAGLQGSQVTYVKPHGALYNDFMRDAAIRRSVFFAVAGFGRQRLPLMVQAHPDYRTLQAEAAEYGVPLIYEAFADRAYTDSGYLVSRQQAGAVLSLDAALEQVARLLRDGTIISQGGQPLSVNVDTLCVHGDTPGAVAMATQIRQLIAQQAKT</sequence>
<organism evidence="1 2">
    <name type="scientific">Salinimonas sediminis</name>
    <dbReference type="NCBI Taxonomy" id="2303538"/>
    <lineage>
        <taxon>Bacteria</taxon>
        <taxon>Pseudomonadati</taxon>
        <taxon>Pseudomonadota</taxon>
        <taxon>Gammaproteobacteria</taxon>
        <taxon>Alteromonadales</taxon>
        <taxon>Alteromonadaceae</taxon>
        <taxon>Alteromonas/Salinimonas group</taxon>
        <taxon>Salinimonas</taxon>
    </lineage>
</organism>
<dbReference type="Proteomes" id="UP000262073">
    <property type="component" value="Chromosome"/>
</dbReference>
<dbReference type="Pfam" id="PF03746">
    <property type="entry name" value="LamB_YcsF"/>
    <property type="match status" value="1"/>
</dbReference>
<accession>A0A346NSE3</accession>
<dbReference type="EMBL" id="CP031769">
    <property type="protein sequence ID" value="AXR08450.1"/>
    <property type="molecule type" value="Genomic_DNA"/>
</dbReference>
<dbReference type="NCBIfam" id="NF003816">
    <property type="entry name" value="PRK05406.1-5"/>
    <property type="match status" value="1"/>
</dbReference>
<keyword evidence="2" id="KW-1185">Reference proteome</keyword>
<evidence type="ECO:0000313" key="1">
    <source>
        <dbReference type="EMBL" id="AXR08450.1"/>
    </source>
</evidence>
<dbReference type="OrthoDB" id="9773478at2"/>
<reference evidence="1 2" key="1">
    <citation type="submission" date="2018-08" db="EMBL/GenBank/DDBJ databases">
        <title>Salinimonas sediminis sp. nov., a piezophilic bacterium isolated from a deep-sea sediment sample from the New Britain Trench.</title>
        <authorList>
            <person name="Cao J."/>
        </authorList>
    </citation>
    <scope>NUCLEOTIDE SEQUENCE [LARGE SCALE GENOMIC DNA]</scope>
    <source>
        <strain evidence="1 2">N102</strain>
    </source>
</reference>
<dbReference type="NCBIfam" id="NF003814">
    <property type="entry name" value="PRK05406.1-3"/>
    <property type="match status" value="1"/>
</dbReference>
<dbReference type="KEGG" id="salm:D0Y50_08325"/>
<name>A0A346NSE3_9ALTE</name>
<evidence type="ECO:0000313" key="2">
    <source>
        <dbReference type="Proteomes" id="UP000262073"/>
    </source>
</evidence>